<protein>
    <submittedName>
        <fullName evidence="2">Uncharacterized protein</fullName>
    </submittedName>
</protein>
<evidence type="ECO:0000313" key="2">
    <source>
        <dbReference type="EMBL" id="VVB15213.1"/>
    </source>
</evidence>
<gene>
    <name evidence="2" type="ORF">ANE_LOCUS25657</name>
</gene>
<feature type="region of interest" description="Disordered" evidence="1">
    <location>
        <begin position="1"/>
        <end position="22"/>
    </location>
</feature>
<evidence type="ECO:0000313" key="3">
    <source>
        <dbReference type="Proteomes" id="UP000489600"/>
    </source>
</evidence>
<accession>A0A565CNB2</accession>
<keyword evidence="3" id="KW-1185">Reference proteome</keyword>
<proteinExistence type="predicted"/>
<evidence type="ECO:0000256" key="1">
    <source>
        <dbReference type="SAM" id="MobiDB-lite"/>
    </source>
</evidence>
<reference evidence="2" key="1">
    <citation type="submission" date="2019-07" db="EMBL/GenBank/DDBJ databases">
        <authorList>
            <person name="Dittberner H."/>
        </authorList>
    </citation>
    <scope>NUCLEOTIDE SEQUENCE [LARGE SCALE GENOMIC DNA]</scope>
</reference>
<dbReference type="AlphaFoldDB" id="A0A565CNB2"/>
<dbReference type="Proteomes" id="UP000489600">
    <property type="component" value="Unassembled WGS sequence"/>
</dbReference>
<sequence>MESQSPATPMKTKRDSDDSASVAGTEQFVLHTRSIRLVQNLLGPKVKLVRRDRDGPLRPKSTAEIGEIKFI</sequence>
<comment type="caution">
    <text evidence="2">The sequence shown here is derived from an EMBL/GenBank/DDBJ whole genome shotgun (WGS) entry which is preliminary data.</text>
</comment>
<name>A0A565CNB2_9BRAS</name>
<dbReference type="EMBL" id="CABITT030000008">
    <property type="protein sequence ID" value="VVB15213.1"/>
    <property type="molecule type" value="Genomic_DNA"/>
</dbReference>
<organism evidence="2 3">
    <name type="scientific">Arabis nemorensis</name>
    <dbReference type="NCBI Taxonomy" id="586526"/>
    <lineage>
        <taxon>Eukaryota</taxon>
        <taxon>Viridiplantae</taxon>
        <taxon>Streptophyta</taxon>
        <taxon>Embryophyta</taxon>
        <taxon>Tracheophyta</taxon>
        <taxon>Spermatophyta</taxon>
        <taxon>Magnoliopsida</taxon>
        <taxon>eudicotyledons</taxon>
        <taxon>Gunneridae</taxon>
        <taxon>Pentapetalae</taxon>
        <taxon>rosids</taxon>
        <taxon>malvids</taxon>
        <taxon>Brassicales</taxon>
        <taxon>Brassicaceae</taxon>
        <taxon>Arabideae</taxon>
        <taxon>Arabis</taxon>
    </lineage>
</organism>